<reference evidence="3 4" key="1">
    <citation type="submission" date="2016-05" db="EMBL/GenBank/DDBJ databases">
        <title>Draft Genome Sequence of Algibacter sp. Strain SK-16 Isolated from the Surface Water of Aburatsubo Inlet.</title>
        <authorList>
            <person name="Wong S.-K."/>
            <person name="Yoshizawa S."/>
            <person name="Nakajima Y."/>
            <person name="Ogura Y."/>
            <person name="Tetsuya H."/>
            <person name="Hamasaki K."/>
        </authorList>
    </citation>
    <scope>NUCLEOTIDE SEQUENCE [LARGE SCALE GENOMIC DNA]</scope>
    <source>
        <strain evidence="3 4">SK-16</strain>
    </source>
</reference>
<dbReference type="GO" id="GO:0016020">
    <property type="term" value="C:membrane"/>
    <property type="evidence" value="ECO:0007669"/>
    <property type="project" value="InterPro"/>
</dbReference>
<dbReference type="Pfam" id="PF01478">
    <property type="entry name" value="Peptidase_A24"/>
    <property type="match status" value="1"/>
</dbReference>
<dbReference type="AlphaFoldDB" id="A0A1E5TCP5"/>
<sequence>MYNTIYIFLIAVLLFIVYQDVTRRRIHVVLPVCVFGLSLFVNYSSKELTFINVGYNIGFVMVNVLGLVLYYSIKSKNLINPVDRFIGLGDIVFFIAITPLFNLKEFILFFIIGLFFSLLVHIIMVLFKKRKTIPLAGYLSLFLIVNVVITYVFQINITF</sequence>
<feature type="transmembrane region" description="Helical" evidence="1">
    <location>
        <begin position="139"/>
        <end position="157"/>
    </location>
</feature>
<feature type="transmembrane region" description="Helical" evidence="1">
    <location>
        <begin position="85"/>
        <end position="101"/>
    </location>
</feature>
<evidence type="ECO:0000256" key="1">
    <source>
        <dbReference type="SAM" id="Phobius"/>
    </source>
</evidence>
<keyword evidence="1" id="KW-0472">Membrane</keyword>
<feature type="transmembrane region" description="Helical" evidence="1">
    <location>
        <begin position="6"/>
        <end position="21"/>
    </location>
</feature>
<feature type="transmembrane region" description="Helical" evidence="1">
    <location>
        <begin position="107"/>
        <end position="127"/>
    </location>
</feature>
<feature type="domain" description="Prepilin type IV endopeptidase peptidase" evidence="2">
    <location>
        <begin position="7"/>
        <end position="120"/>
    </location>
</feature>
<evidence type="ECO:0000313" key="4">
    <source>
        <dbReference type="Proteomes" id="UP000095713"/>
    </source>
</evidence>
<comment type="caution">
    <text evidence="3">The sequence shown here is derived from an EMBL/GenBank/DDBJ whole genome shotgun (WGS) entry which is preliminary data.</text>
</comment>
<dbReference type="RefSeq" id="WP_069828582.1">
    <property type="nucleotide sequence ID" value="NZ_MDJD01000007.1"/>
</dbReference>
<gene>
    <name evidence="3" type="ORF">A8C32_10445</name>
</gene>
<dbReference type="InterPro" id="IPR000045">
    <property type="entry name" value="Prepilin_IV_endopep_pep"/>
</dbReference>
<keyword evidence="1" id="KW-0812">Transmembrane</keyword>
<feature type="transmembrane region" description="Helical" evidence="1">
    <location>
        <begin position="50"/>
        <end position="73"/>
    </location>
</feature>
<dbReference type="EMBL" id="MDJD01000007">
    <property type="protein sequence ID" value="OEK09145.1"/>
    <property type="molecule type" value="Genomic_DNA"/>
</dbReference>
<feature type="transmembrane region" description="Helical" evidence="1">
    <location>
        <begin position="28"/>
        <end position="44"/>
    </location>
</feature>
<evidence type="ECO:0000259" key="2">
    <source>
        <dbReference type="Pfam" id="PF01478"/>
    </source>
</evidence>
<organism evidence="3 4">
    <name type="scientific">Flavivirga aquatica</name>
    <dbReference type="NCBI Taxonomy" id="1849968"/>
    <lineage>
        <taxon>Bacteria</taxon>
        <taxon>Pseudomonadati</taxon>
        <taxon>Bacteroidota</taxon>
        <taxon>Flavobacteriia</taxon>
        <taxon>Flavobacteriales</taxon>
        <taxon>Flavobacteriaceae</taxon>
        <taxon>Flavivirga</taxon>
    </lineage>
</organism>
<name>A0A1E5TCP5_9FLAO</name>
<accession>A0A1E5TCP5</accession>
<dbReference type="GO" id="GO:0004190">
    <property type="term" value="F:aspartic-type endopeptidase activity"/>
    <property type="evidence" value="ECO:0007669"/>
    <property type="project" value="InterPro"/>
</dbReference>
<proteinExistence type="predicted"/>
<keyword evidence="1" id="KW-1133">Transmembrane helix</keyword>
<dbReference type="Proteomes" id="UP000095713">
    <property type="component" value="Unassembled WGS sequence"/>
</dbReference>
<dbReference type="STRING" id="1849968.A8C32_10445"/>
<evidence type="ECO:0000313" key="3">
    <source>
        <dbReference type="EMBL" id="OEK09145.1"/>
    </source>
</evidence>
<dbReference type="Gene3D" id="1.20.120.1220">
    <property type="match status" value="1"/>
</dbReference>
<keyword evidence="4" id="KW-1185">Reference proteome</keyword>
<dbReference type="OrthoDB" id="1161290at2"/>
<protein>
    <recommendedName>
        <fullName evidence="2">Prepilin type IV endopeptidase peptidase domain-containing protein</fullName>
    </recommendedName>
</protein>